<feature type="domain" description="RNA polymerase sigma-70 region 2" evidence="5">
    <location>
        <begin position="13"/>
        <end position="76"/>
    </location>
</feature>
<comment type="caution">
    <text evidence="7">The sequence shown here is derived from an EMBL/GenBank/DDBJ whole genome shotgun (WGS) entry which is preliminary data.</text>
</comment>
<comment type="similarity">
    <text evidence="1">Belongs to the sigma-70 factor family. ECF subfamily.</text>
</comment>
<evidence type="ECO:0000313" key="7">
    <source>
        <dbReference type="EMBL" id="MEI4271541.1"/>
    </source>
</evidence>
<evidence type="ECO:0000256" key="1">
    <source>
        <dbReference type="ARBA" id="ARBA00010641"/>
    </source>
</evidence>
<dbReference type="InterPro" id="IPR013249">
    <property type="entry name" value="RNA_pol_sigma70_r4_t2"/>
</dbReference>
<dbReference type="InterPro" id="IPR007627">
    <property type="entry name" value="RNA_pol_sigma70_r2"/>
</dbReference>
<name>A0ABU8DRR0_9ACTN</name>
<dbReference type="InterPro" id="IPR013325">
    <property type="entry name" value="RNA_pol_sigma_r2"/>
</dbReference>
<proteinExistence type="inferred from homology"/>
<dbReference type="Gene3D" id="1.10.10.10">
    <property type="entry name" value="Winged helix-like DNA-binding domain superfamily/Winged helix DNA-binding domain"/>
    <property type="match status" value="1"/>
</dbReference>
<accession>A0ABU8DRR0</accession>
<gene>
    <name evidence="7" type="ORF">TEK04_07375</name>
</gene>
<dbReference type="CDD" id="cd06171">
    <property type="entry name" value="Sigma70_r4"/>
    <property type="match status" value="1"/>
</dbReference>
<keyword evidence="8" id="KW-1185">Reference proteome</keyword>
<dbReference type="InterPro" id="IPR036388">
    <property type="entry name" value="WH-like_DNA-bd_sf"/>
</dbReference>
<evidence type="ECO:0000256" key="3">
    <source>
        <dbReference type="ARBA" id="ARBA00023082"/>
    </source>
</evidence>
<feature type="domain" description="RNA polymerase sigma factor 70 region 4 type 2" evidence="6">
    <location>
        <begin position="108"/>
        <end position="156"/>
    </location>
</feature>
<dbReference type="Pfam" id="PF08281">
    <property type="entry name" value="Sigma70_r4_2"/>
    <property type="match status" value="1"/>
</dbReference>
<protein>
    <submittedName>
        <fullName evidence="7">Sigma-70 family RNA polymerase sigma factor</fullName>
    </submittedName>
</protein>
<sequence>MGDSPDERFDRLWADHAAAVVRYARSRVLPDDVEDVVADTFTVAWRRLDEVPEFGLPWLLGVARGVAANARRSRRRQGALHDRLVSLADGTVEDDDAWPSLDDDSSTLAALRALSEADRELLTLLAWHGLTQDEAAQALGCSRGALKVRLHRARRRFAQLAGAARDIDQDRTPAPHRGGTP</sequence>
<keyword evidence="3" id="KW-0731">Sigma factor</keyword>
<dbReference type="PANTHER" id="PTHR43133:SF25">
    <property type="entry name" value="RNA POLYMERASE SIGMA FACTOR RFAY-RELATED"/>
    <property type="match status" value="1"/>
</dbReference>
<dbReference type="InterPro" id="IPR039425">
    <property type="entry name" value="RNA_pol_sigma-70-like"/>
</dbReference>
<dbReference type="PANTHER" id="PTHR43133">
    <property type="entry name" value="RNA POLYMERASE ECF-TYPE SIGMA FACTO"/>
    <property type="match status" value="1"/>
</dbReference>
<dbReference type="InterPro" id="IPR013324">
    <property type="entry name" value="RNA_pol_sigma_r3/r4-like"/>
</dbReference>
<dbReference type="EMBL" id="JBAPLU010000005">
    <property type="protein sequence ID" value="MEI4271541.1"/>
    <property type="molecule type" value="Genomic_DNA"/>
</dbReference>
<dbReference type="InterPro" id="IPR014284">
    <property type="entry name" value="RNA_pol_sigma-70_dom"/>
</dbReference>
<evidence type="ECO:0000259" key="6">
    <source>
        <dbReference type="Pfam" id="PF08281"/>
    </source>
</evidence>
<dbReference type="SUPFAM" id="SSF88659">
    <property type="entry name" value="Sigma3 and sigma4 domains of RNA polymerase sigma factors"/>
    <property type="match status" value="1"/>
</dbReference>
<evidence type="ECO:0000313" key="8">
    <source>
        <dbReference type="Proteomes" id="UP001361570"/>
    </source>
</evidence>
<dbReference type="SUPFAM" id="SSF88946">
    <property type="entry name" value="Sigma2 domain of RNA polymerase sigma factors"/>
    <property type="match status" value="1"/>
</dbReference>
<keyword evidence="2" id="KW-0805">Transcription regulation</keyword>
<reference evidence="7 8" key="1">
    <citation type="submission" date="2024-03" db="EMBL/GenBank/DDBJ databases">
        <title>Draft genome sequence of Klenkia sp. LSe6-5.</title>
        <authorList>
            <person name="Duangmal K."/>
            <person name="Chantavorakit T."/>
        </authorList>
    </citation>
    <scope>NUCLEOTIDE SEQUENCE [LARGE SCALE GENOMIC DNA]</scope>
    <source>
        <strain evidence="7 8">LSe6-5</strain>
    </source>
</reference>
<organism evidence="7 8">
    <name type="scientific">Klenkia sesuvii</name>
    <dbReference type="NCBI Taxonomy" id="3103137"/>
    <lineage>
        <taxon>Bacteria</taxon>
        <taxon>Bacillati</taxon>
        <taxon>Actinomycetota</taxon>
        <taxon>Actinomycetes</taxon>
        <taxon>Geodermatophilales</taxon>
        <taxon>Geodermatophilaceae</taxon>
        <taxon>Klenkia</taxon>
    </lineage>
</organism>
<keyword evidence="4" id="KW-0804">Transcription</keyword>
<dbReference type="Pfam" id="PF04542">
    <property type="entry name" value="Sigma70_r2"/>
    <property type="match status" value="1"/>
</dbReference>
<evidence type="ECO:0000259" key="5">
    <source>
        <dbReference type="Pfam" id="PF04542"/>
    </source>
</evidence>
<evidence type="ECO:0000256" key="4">
    <source>
        <dbReference type="ARBA" id="ARBA00023163"/>
    </source>
</evidence>
<evidence type="ECO:0000256" key="2">
    <source>
        <dbReference type="ARBA" id="ARBA00023015"/>
    </source>
</evidence>
<dbReference type="NCBIfam" id="TIGR02937">
    <property type="entry name" value="sigma70-ECF"/>
    <property type="match status" value="1"/>
</dbReference>
<dbReference type="Proteomes" id="UP001361570">
    <property type="component" value="Unassembled WGS sequence"/>
</dbReference>
<dbReference type="RefSeq" id="WP_336403678.1">
    <property type="nucleotide sequence ID" value="NZ_JBAPLU010000005.1"/>
</dbReference>
<dbReference type="Gene3D" id="1.10.1740.10">
    <property type="match status" value="1"/>
</dbReference>